<feature type="compositionally biased region" description="Polar residues" evidence="6">
    <location>
        <begin position="22"/>
        <end position="32"/>
    </location>
</feature>
<sequence length="251" mass="29416">MDDRRVSKTSYDYHSKRVHRLSASSHESTPSRAQKHTNMEAMVACEQTPHEMPTQMVSKTYIIPVNPDETPVNRQSLFESLERRQRDGRQRADEWSDGWIPPNKSGLIRHLPRVHSIAPFECQYISCGKFFANKQDLDLHMNRIHLKIFHCHIQSCGKHFKSLWNLNIHLMTHSSEKRFKCNVEDCHYQCIQKRNLVAHMYKHYGLKPFHCSHEACDKSFSTIGSLRTHMSEVHVTERQFVCDFPGCDQVL</sequence>
<dbReference type="GO" id="GO:0031519">
    <property type="term" value="C:PcG protein complex"/>
    <property type="evidence" value="ECO:0007669"/>
    <property type="project" value="TreeGrafter"/>
</dbReference>
<evidence type="ECO:0000313" key="8">
    <source>
        <dbReference type="EMBL" id="CAD7640505.1"/>
    </source>
</evidence>
<organism evidence="8">
    <name type="scientific">Oppiella nova</name>
    <dbReference type="NCBI Taxonomy" id="334625"/>
    <lineage>
        <taxon>Eukaryota</taxon>
        <taxon>Metazoa</taxon>
        <taxon>Ecdysozoa</taxon>
        <taxon>Arthropoda</taxon>
        <taxon>Chelicerata</taxon>
        <taxon>Arachnida</taxon>
        <taxon>Acari</taxon>
        <taxon>Acariformes</taxon>
        <taxon>Sarcoptiformes</taxon>
        <taxon>Oribatida</taxon>
        <taxon>Brachypylina</taxon>
        <taxon>Oppioidea</taxon>
        <taxon>Oppiidae</taxon>
        <taxon>Oppiella</taxon>
    </lineage>
</organism>
<dbReference type="InterPro" id="IPR013087">
    <property type="entry name" value="Znf_C2H2_type"/>
</dbReference>
<protein>
    <recommendedName>
        <fullName evidence="7">C2H2-type domain-containing protein</fullName>
    </recommendedName>
</protein>
<dbReference type="PANTHER" id="PTHR14003:SF19">
    <property type="entry name" value="YY2 TRANSCRIPTION FACTOR"/>
    <property type="match status" value="1"/>
</dbReference>
<evidence type="ECO:0000259" key="7">
    <source>
        <dbReference type="PROSITE" id="PS50157"/>
    </source>
</evidence>
<dbReference type="SMART" id="SM00355">
    <property type="entry name" value="ZnF_C2H2"/>
    <property type="match status" value="4"/>
</dbReference>
<evidence type="ECO:0000313" key="9">
    <source>
        <dbReference type="Proteomes" id="UP000728032"/>
    </source>
</evidence>
<feature type="domain" description="C2H2-type" evidence="7">
    <location>
        <begin position="120"/>
        <end position="145"/>
    </location>
</feature>
<feature type="compositionally biased region" description="Basic and acidic residues" evidence="6">
    <location>
        <begin position="1"/>
        <end position="15"/>
    </location>
</feature>
<feature type="region of interest" description="Disordered" evidence="6">
    <location>
        <begin position="1"/>
        <end position="36"/>
    </location>
</feature>
<dbReference type="GO" id="GO:0000981">
    <property type="term" value="F:DNA-binding transcription factor activity, RNA polymerase II-specific"/>
    <property type="evidence" value="ECO:0007669"/>
    <property type="project" value="TreeGrafter"/>
</dbReference>
<name>A0A7R9LGL2_9ACAR</name>
<gene>
    <name evidence="8" type="ORF">ONB1V03_LOCUS2591</name>
</gene>
<evidence type="ECO:0000256" key="3">
    <source>
        <dbReference type="ARBA" id="ARBA00022771"/>
    </source>
</evidence>
<dbReference type="InterPro" id="IPR036236">
    <property type="entry name" value="Znf_C2H2_sf"/>
</dbReference>
<dbReference type="GO" id="GO:0005667">
    <property type="term" value="C:transcription regulator complex"/>
    <property type="evidence" value="ECO:0007669"/>
    <property type="project" value="TreeGrafter"/>
</dbReference>
<evidence type="ECO:0000256" key="5">
    <source>
        <dbReference type="PROSITE-ProRule" id="PRU00042"/>
    </source>
</evidence>
<dbReference type="Proteomes" id="UP000728032">
    <property type="component" value="Unassembled WGS sequence"/>
</dbReference>
<evidence type="ECO:0000256" key="6">
    <source>
        <dbReference type="SAM" id="MobiDB-lite"/>
    </source>
</evidence>
<evidence type="ECO:0000256" key="4">
    <source>
        <dbReference type="ARBA" id="ARBA00022833"/>
    </source>
</evidence>
<feature type="domain" description="C2H2-type" evidence="7">
    <location>
        <begin position="149"/>
        <end position="178"/>
    </location>
</feature>
<dbReference type="OrthoDB" id="6077919at2759"/>
<dbReference type="Pfam" id="PF00096">
    <property type="entry name" value="zf-C2H2"/>
    <property type="match status" value="2"/>
</dbReference>
<keyword evidence="4" id="KW-0862">Zinc</keyword>
<keyword evidence="2" id="KW-0677">Repeat</keyword>
<feature type="domain" description="C2H2-type" evidence="7">
    <location>
        <begin position="209"/>
        <end position="239"/>
    </location>
</feature>
<dbReference type="SUPFAM" id="SSF57667">
    <property type="entry name" value="beta-beta-alpha zinc fingers"/>
    <property type="match status" value="3"/>
</dbReference>
<dbReference type="EMBL" id="OC915447">
    <property type="protein sequence ID" value="CAD7640505.1"/>
    <property type="molecule type" value="Genomic_DNA"/>
</dbReference>
<feature type="domain" description="C2H2-type" evidence="7">
    <location>
        <begin position="179"/>
        <end position="208"/>
    </location>
</feature>
<dbReference type="Gene3D" id="3.30.160.60">
    <property type="entry name" value="Classic Zinc Finger"/>
    <property type="match status" value="4"/>
</dbReference>
<keyword evidence="9" id="KW-1185">Reference proteome</keyword>
<dbReference type="GO" id="GO:0008270">
    <property type="term" value="F:zinc ion binding"/>
    <property type="evidence" value="ECO:0007669"/>
    <property type="project" value="UniProtKB-KW"/>
</dbReference>
<accession>A0A7R9LGL2</accession>
<dbReference type="PROSITE" id="PS00028">
    <property type="entry name" value="ZINC_FINGER_C2H2_1"/>
    <property type="match status" value="4"/>
</dbReference>
<proteinExistence type="predicted"/>
<keyword evidence="1" id="KW-0479">Metal-binding</keyword>
<evidence type="ECO:0000256" key="2">
    <source>
        <dbReference type="ARBA" id="ARBA00022737"/>
    </source>
</evidence>
<reference evidence="8" key="1">
    <citation type="submission" date="2020-11" db="EMBL/GenBank/DDBJ databases">
        <authorList>
            <person name="Tran Van P."/>
        </authorList>
    </citation>
    <scope>NUCLEOTIDE SEQUENCE</scope>
</reference>
<dbReference type="GO" id="GO:0000978">
    <property type="term" value="F:RNA polymerase II cis-regulatory region sequence-specific DNA binding"/>
    <property type="evidence" value="ECO:0007669"/>
    <property type="project" value="TreeGrafter"/>
</dbReference>
<dbReference type="PANTHER" id="PTHR14003">
    <property type="entry name" value="TRANSCRIPTIONAL REPRESSOR PROTEIN YY"/>
    <property type="match status" value="1"/>
</dbReference>
<keyword evidence="3 5" id="KW-0863">Zinc-finger</keyword>
<dbReference type="EMBL" id="CAJPVJ010000622">
    <property type="protein sequence ID" value="CAG2163007.1"/>
    <property type="molecule type" value="Genomic_DNA"/>
</dbReference>
<dbReference type="PROSITE" id="PS50157">
    <property type="entry name" value="ZINC_FINGER_C2H2_2"/>
    <property type="match status" value="4"/>
</dbReference>
<dbReference type="AlphaFoldDB" id="A0A7R9LGL2"/>
<evidence type="ECO:0000256" key="1">
    <source>
        <dbReference type="ARBA" id="ARBA00022723"/>
    </source>
</evidence>
<dbReference type="GO" id="GO:0000785">
    <property type="term" value="C:chromatin"/>
    <property type="evidence" value="ECO:0007669"/>
    <property type="project" value="TreeGrafter"/>
</dbReference>